<gene>
    <name evidence="2" type="ORF">WMO75_09830</name>
</gene>
<protein>
    <submittedName>
        <fullName evidence="2">Alpha/beta hydrolase</fullName>
    </submittedName>
</protein>
<dbReference type="GO" id="GO:0016787">
    <property type="term" value="F:hydrolase activity"/>
    <property type="evidence" value="ECO:0007669"/>
    <property type="project" value="UniProtKB-KW"/>
</dbReference>
<accession>A0ABV1AKC5</accession>
<dbReference type="SUPFAM" id="SSF53474">
    <property type="entry name" value="alpha/beta-Hydrolases"/>
    <property type="match status" value="1"/>
</dbReference>
<name>A0ABV1AKC5_9FIRM</name>
<proteinExistence type="predicted"/>
<dbReference type="InterPro" id="IPR029058">
    <property type="entry name" value="AB_hydrolase_fold"/>
</dbReference>
<sequence>MNKHGKRLITLAALATTTTAIIHIANKVVAASAGLKEMLDTNGKNYYHWRFGDIYYTRKGKGSPILLIHDMLPGGSGYEWSRIEDDLALEHTVYNIDLPGCGRSEKPGMTYTNYVYVQSICDFIKNVIGEKTDVIVSGYSGSFVIMACRNEGKLFNKIMMVNPVNPGALKQMPTKRDKLFRKCLEVPVFGTLVYHMVVSRTAINNEFIENFAFDPFHPLRDLQDAYYEAAHKGGCYAKNVYANKVAKYMNIDITRALKEIDNSLYIVEGEAENNGEATVEAYQNINPSVETVTLNETKHFPQVEDPEHFLEQVGIFF</sequence>
<evidence type="ECO:0000313" key="2">
    <source>
        <dbReference type="EMBL" id="MEQ2358630.1"/>
    </source>
</evidence>
<organism evidence="2 3">
    <name type="scientific">Blautia intestinihominis</name>
    <dbReference type="NCBI Taxonomy" id="3133152"/>
    <lineage>
        <taxon>Bacteria</taxon>
        <taxon>Bacillati</taxon>
        <taxon>Bacillota</taxon>
        <taxon>Clostridia</taxon>
        <taxon>Lachnospirales</taxon>
        <taxon>Lachnospiraceae</taxon>
        <taxon>Blautia</taxon>
    </lineage>
</organism>
<dbReference type="RefSeq" id="WP_349077968.1">
    <property type="nucleotide sequence ID" value="NZ_JBBMEI010000027.1"/>
</dbReference>
<evidence type="ECO:0000259" key="1">
    <source>
        <dbReference type="Pfam" id="PF12697"/>
    </source>
</evidence>
<dbReference type="EMBL" id="JBBMEI010000027">
    <property type="protein sequence ID" value="MEQ2358630.1"/>
    <property type="molecule type" value="Genomic_DNA"/>
</dbReference>
<reference evidence="2 3" key="1">
    <citation type="submission" date="2024-03" db="EMBL/GenBank/DDBJ databases">
        <title>Human intestinal bacterial collection.</title>
        <authorList>
            <person name="Pauvert C."/>
            <person name="Hitch T.C.A."/>
            <person name="Clavel T."/>
        </authorList>
    </citation>
    <scope>NUCLEOTIDE SEQUENCE [LARGE SCALE GENOMIC DNA]</scope>
    <source>
        <strain evidence="2 3">CLA-AA-H95</strain>
    </source>
</reference>
<dbReference type="Pfam" id="PF12697">
    <property type="entry name" value="Abhydrolase_6"/>
    <property type="match status" value="1"/>
</dbReference>
<keyword evidence="3" id="KW-1185">Reference proteome</keyword>
<feature type="domain" description="AB hydrolase-1" evidence="1">
    <location>
        <begin position="66"/>
        <end position="307"/>
    </location>
</feature>
<keyword evidence="2" id="KW-0378">Hydrolase</keyword>
<dbReference type="PANTHER" id="PTHR46438:SF2">
    <property type="entry name" value="ALPHA_BETA-HYDROLASES SUPERFAMILY PROTEIN"/>
    <property type="match status" value="1"/>
</dbReference>
<dbReference type="PANTHER" id="PTHR46438">
    <property type="entry name" value="ALPHA/BETA-HYDROLASES SUPERFAMILY PROTEIN"/>
    <property type="match status" value="1"/>
</dbReference>
<evidence type="ECO:0000313" key="3">
    <source>
        <dbReference type="Proteomes" id="UP001446032"/>
    </source>
</evidence>
<dbReference type="InterPro" id="IPR000073">
    <property type="entry name" value="AB_hydrolase_1"/>
</dbReference>
<comment type="caution">
    <text evidence="2">The sequence shown here is derived from an EMBL/GenBank/DDBJ whole genome shotgun (WGS) entry which is preliminary data.</text>
</comment>
<dbReference type="Proteomes" id="UP001446032">
    <property type="component" value="Unassembled WGS sequence"/>
</dbReference>
<dbReference type="Gene3D" id="3.40.50.1820">
    <property type="entry name" value="alpha/beta hydrolase"/>
    <property type="match status" value="1"/>
</dbReference>